<gene>
    <name evidence="9" type="ORF">QQS35_01480</name>
</gene>
<sequence length="204" mass="23599">MDVDLRFIFNSFFLVFAGVFLLRIAGRKSISQMTLAQTVIMISIGSIIIQPIIETSVTRTIIATSIFIFSLILIEWLQIKFNFIEKLITGKSKIVIQDGQIQFDQLRKRRLTVDQLEMFVREKGINKISDVKTATLEPNGKLGYELKEDARPLTIGEFKKMINPSMLNPSELPIYKNNDQQKSNDQIFDEIKYQHKNNHPNYLQ</sequence>
<dbReference type="PANTHER" id="PTHR34582">
    <property type="entry name" value="UPF0702 TRANSMEMBRANE PROTEIN YCAP"/>
    <property type="match status" value="1"/>
</dbReference>
<organism evidence="9 10">
    <name type="scientific">Aquibacillus rhizosphaerae</name>
    <dbReference type="NCBI Taxonomy" id="3051431"/>
    <lineage>
        <taxon>Bacteria</taxon>
        <taxon>Bacillati</taxon>
        <taxon>Bacillota</taxon>
        <taxon>Bacilli</taxon>
        <taxon>Bacillales</taxon>
        <taxon>Bacillaceae</taxon>
        <taxon>Aquibacillus</taxon>
    </lineage>
</organism>
<keyword evidence="6 7" id="KW-0472">Membrane</keyword>
<reference evidence="9 10" key="1">
    <citation type="submission" date="2023-06" db="EMBL/GenBank/DDBJ databases">
        <title>Aquibacillus rhizosphaerae LR5S19.</title>
        <authorList>
            <person name="Sun J.-Q."/>
        </authorList>
    </citation>
    <scope>NUCLEOTIDE SEQUENCE [LARGE SCALE GENOMIC DNA]</scope>
    <source>
        <strain evidence="9 10">LR5S19</strain>
    </source>
</reference>
<dbReference type="Pfam" id="PF04239">
    <property type="entry name" value="DUF421"/>
    <property type="match status" value="1"/>
</dbReference>
<keyword evidence="4 7" id="KW-0812">Transmembrane</keyword>
<evidence type="ECO:0000256" key="7">
    <source>
        <dbReference type="SAM" id="Phobius"/>
    </source>
</evidence>
<comment type="caution">
    <text evidence="9">The sequence shown here is derived from an EMBL/GenBank/DDBJ whole genome shotgun (WGS) entry which is preliminary data.</text>
</comment>
<comment type="subcellular location">
    <subcellularLocation>
        <location evidence="1">Cell membrane</location>
        <topology evidence="1">Multi-pass membrane protein</topology>
    </subcellularLocation>
</comment>
<evidence type="ECO:0000256" key="3">
    <source>
        <dbReference type="ARBA" id="ARBA00022475"/>
    </source>
</evidence>
<protein>
    <submittedName>
        <fullName evidence="9">DUF421 domain-containing protein</fullName>
    </submittedName>
</protein>
<keyword evidence="5 7" id="KW-1133">Transmembrane helix</keyword>
<feature type="domain" description="YetF C-terminal" evidence="8">
    <location>
        <begin position="80"/>
        <end position="157"/>
    </location>
</feature>
<dbReference type="EMBL" id="JASTZU010000010">
    <property type="protein sequence ID" value="MDL4839133.1"/>
    <property type="molecule type" value="Genomic_DNA"/>
</dbReference>
<dbReference type="InterPro" id="IPR023090">
    <property type="entry name" value="UPF0702_alpha/beta_dom_sf"/>
</dbReference>
<keyword evidence="10" id="KW-1185">Reference proteome</keyword>
<evidence type="ECO:0000259" key="8">
    <source>
        <dbReference type="Pfam" id="PF04239"/>
    </source>
</evidence>
<accession>A0ABT7L011</accession>
<dbReference type="RefSeq" id="WP_285929969.1">
    <property type="nucleotide sequence ID" value="NZ_JASTZU010000010.1"/>
</dbReference>
<proteinExistence type="inferred from homology"/>
<dbReference type="PANTHER" id="PTHR34582:SF2">
    <property type="entry name" value="UPF0702 TRANSMEMBRANE PROTEIN YDFR"/>
    <property type="match status" value="1"/>
</dbReference>
<feature type="transmembrane region" description="Helical" evidence="7">
    <location>
        <begin position="33"/>
        <end position="53"/>
    </location>
</feature>
<keyword evidence="3" id="KW-1003">Cell membrane</keyword>
<dbReference type="Gene3D" id="3.30.240.20">
    <property type="entry name" value="bsu07140 like domains"/>
    <property type="match status" value="1"/>
</dbReference>
<evidence type="ECO:0000256" key="2">
    <source>
        <dbReference type="ARBA" id="ARBA00006448"/>
    </source>
</evidence>
<dbReference type="Proteomes" id="UP001235343">
    <property type="component" value="Unassembled WGS sequence"/>
</dbReference>
<comment type="similarity">
    <text evidence="2">Belongs to the UPF0702 family.</text>
</comment>
<name>A0ABT7L011_9BACI</name>
<evidence type="ECO:0000313" key="9">
    <source>
        <dbReference type="EMBL" id="MDL4839133.1"/>
    </source>
</evidence>
<evidence type="ECO:0000256" key="5">
    <source>
        <dbReference type="ARBA" id="ARBA00022989"/>
    </source>
</evidence>
<feature type="transmembrane region" description="Helical" evidence="7">
    <location>
        <begin position="59"/>
        <end position="77"/>
    </location>
</feature>
<dbReference type="InterPro" id="IPR007353">
    <property type="entry name" value="DUF421"/>
</dbReference>
<evidence type="ECO:0000256" key="6">
    <source>
        <dbReference type="ARBA" id="ARBA00023136"/>
    </source>
</evidence>
<evidence type="ECO:0000256" key="1">
    <source>
        <dbReference type="ARBA" id="ARBA00004651"/>
    </source>
</evidence>
<evidence type="ECO:0000313" key="10">
    <source>
        <dbReference type="Proteomes" id="UP001235343"/>
    </source>
</evidence>
<feature type="transmembrane region" description="Helical" evidence="7">
    <location>
        <begin position="6"/>
        <end position="26"/>
    </location>
</feature>
<evidence type="ECO:0000256" key="4">
    <source>
        <dbReference type="ARBA" id="ARBA00022692"/>
    </source>
</evidence>